<dbReference type="InParanoid" id="A0A078BBI9"/>
<dbReference type="GO" id="GO:0005778">
    <property type="term" value="C:peroxisomal membrane"/>
    <property type="evidence" value="ECO:0007669"/>
    <property type="project" value="TreeGrafter"/>
</dbReference>
<gene>
    <name evidence="11" type="primary">Contig12489.g13322</name>
    <name evidence="11" type="ORF">STYLEM_19777</name>
</gene>
<dbReference type="PANTHER" id="PTHR23077:SF12">
    <property type="entry name" value="PEROXISOMAL ATPASE PEX1"/>
    <property type="match status" value="1"/>
</dbReference>
<dbReference type="Pfam" id="PF09262">
    <property type="entry name" value="PEX-1N"/>
    <property type="match status" value="1"/>
</dbReference>
<dbReference type="EMBL" id="CCKQ01018655">
    <property type="protein sequence ID" value="CDW90632.1"/>
    <property type="molecule type" value="Genomic_DNA"/>
</dbReference>
<feature type="domain" description="AAA+ ATPase" evidence="10">
    <location>
        <begin position="684"/>
        <end position="820"/>
    </location>
</feature>
<dbReference type="FunFam" id="3.40.50.300:FF:000149">
    <property type="entry name" value="Nuclear valosin-containing protein-like"/>
    <property type="match status" value="1"/>
</dbReference>
<dbReference type="GO" id="GO:0005829">
    <property type="term" value="C:cytosol"/>
    <property type="evidence" value="ECO:0007669"/>
    <property type="project" value="TreeGrafter"/>
</dbReference>
<evidence type="ECO:0000256" key="8">
    <source>
        <dbReference type="ARBA" id="ARBA00034532"/>
    </source>
</evidence>
<dbReference type="GO" id="GO:0016887">
    <property type="term" value="F:ATP hydrolysis activity"/>
    <property type="evidence" value="ECO:0007669"/>
    <property type="project" value="InterPro"/>
</dbReference>
<dbReference type="Proteomes" id="UP000039865">
    <property type="component" value="Unassembled WGS sequence"/>
</dbReference>
<reference evidence="11 12" key="1">
    <citation type="submission" date="2014-06" db="EMBL/GenBank/DDBJ databases">
        <authorList>
            <person name="Swart Estienne"/>
        </authorList>
    </citation>
    <scope>NUCLEOTIDE SEQUENCE [LARGE SCALE GENOMIC DNA]</scope>
    <source>
        <strain evidence="11 12">130c</strain>
    </source>
</reference>
<dbReference type="Gene3D" id="3.10.330.10">
    <property type="match status" value="1"/>
</dbReference>
<evidence type="ECO:0000256" key="1">
    <source>
        <dbReference type="ARBA" id="ARBA00004370"/>
    </source>
</evidence>
<dbReference type="PROSITE" id="PS00674">
    <property type="entry name" value="AAA"/>
    <property type="match status" value="1"/>
</dbReference>
<keyword evidence="5" id="KW-0067">ATP-binding</keyword>
<evidence type="ECO:0000256" key="3">
    <source>
        <dbReference type="ARBA" id="ARBA00022741"/>
    </source>
</evidence>
<evidence type="ECO:0000256" key="2">
    <source>
        <dbReference type="ARBA" id="ARBA00006914"/>
    </source>
</evidence>
<dbReference type="InterPro" id="IPR050168">
    <property type="entry name" value="AAA_ATPase_domain"/>
</dbReference>
<evidence type="ECO:0000256" key="5">
    <source>
        <dbReference type="ARBA" id="ARBA00022840"/>
    </source>
</evidence>
<feature type="region of interest" description="Disordered" evidence="9">
    <location>
        <begin position="199"/>
        <end position="220"/>
    </location>
</feature>
<dbReference type="InterPro" id="IPR003593">
    <property type="entry name" value="AAA+_ATPase"/>
</dbReference>
<dbReference type="InterPro" id="IPR027417">
    <property type="entry name" value="P-loop_NTPase"/>
</dbReference>
<protein>
    <recommendedName>
        <fullName evidence="8">Peroxisomal ATPase PEX1</fullName>
    </recommendedName>
    <alternativeName>
        <fullName evidence="7">Peroxin-1</fullName>
    </alternativeName>
</protein>
<evidence type="ECO:0000256" key="4">
    <source>
        <dbReference type="ARBA" id="ARBA00022801"/>
    </source>
</evidence>
<dbReference type="InterPro" id="IPR003960">
    <property type="entry name" value="ATPase_AAA_CS"/>
</dbReference>
<keyword evidence="6" id="KW-0472">Membrane</keyword>
<organism evidence="11 12">
    <name type="scientific">Stylonychia lemnae</name>
    <name type="common">Ciliate</name>
    <dbReference type="NCBI Taxonomy" id="5949"/>
    <lineage>
        <taxon>Eukaryota</taxon>
        <taxon>Sar</taxon>
        <taxon>Alveolata</taxon>
        <taxon>Ciliophora</taxon>
        <taxon>Intramacronucleata</taxon>
        <taxon>Spirotrichea</taxon>
        <taxon>Stichotrichia</taxon>
        <taxon>Sporadotrichida</taxon>
        <taxon>Oxytrichidae</taxon>
        <taxon>Stylonychinae</taxon>
        <taxon>Stylonychia</taxon>
    </lineage>
</organism>
<dbReference type="Pfam" id="PF00004">
    <property type="entry name" value="AAA"/>
    <property type="match status" value="1"/>
</dbReference>
<dbReference type="SMART" id="SM00382">
    <property type="entry name" value="AAA"/>
    <property type="match status" value="1"/>
</dbReference>
<dbReference type="Gene3D" id="1.10.8.60">
    <property type="match status" value="1"/>
</dbReference>
<proteinExistence type="inferred from homology"/>
<dbReference type="OrthoDB" id="2187at2759"/>
<evidence type="ECO:0000256" key="6">
    <source>
        <dbReference type="ARBA" id="ARBA00023136"/>
    </source>
</evidence>
<evidence type="ECO:0000313" key="11">
    <source>
        <dbReference type="EMBL" id="CDW90632.1"/>
    </source>
</evidence>
<comment type="similarity">
    <text evidence="2">Belongs to the AAA ATPase family.</text>
</comment>
<name>A0A078BBI9_STYLE</name>
<evidence type="ECO:0000313" key="12">
    <source>
        <dbReference type="Proteomes" id="UP000039865"/>
    </source>
</evidence>
<accession>A0A078BBI9</accession>
<dbReference type="Gene3D" id="3.40.50.300">
    <property type="entry name" value="P-loop containing nucleotide triphosphate hydrolases"/>
    <property type="match status" value="2"/>
</dbReference>
<evidence type="ECO:0000256" key="7">
    <source>
        <dbReference type="ARBA" id="ARBA00032509"/>
    </source>
</evidence>
<dbReference type="InterPro" id="IPR029067">
    <property type="entry name" value="CDC48_domain_2-like_sf"/>
</dbReference>
<keyword evidence="3" id="KW-0547">Nucleotide-binding</keyword>
<dbReference type="GO" id="GO:0005524">
    <property type="term" value="F:ATP binding"/>
    <property type="evidence" value="ECO:0007669"/>
    <property type="project" value="UniProtKB-KW"/>
</dbReference>
<dbReference type="GO" id="GO:0016558">
    <property type="term" value="P:protein import into peroxisome matrix"/>
    <property type="evidence" value="ECO:0007669"/>
    <property type="project" value="TreeGrafter"/>
</dbReference>
<dbReference type="PANTHER" id="PTHR23077">
    <property type="entry name" value="AAA-FAMILY ATPASE"/>
    <property type="match status" value="1"/>
</dbReference>
<dbReference type="SUPFAM" id="SSF52540">
    <property type="entry name" value="P-loop containing nucleoside triphosphate hydrolases"/>
    <property type="match status" value="2"/>
</dbReference>
<dbReference type="InterPro" id="IPR003959">
    <property type="entry name" value="ATPase_AAA_core"/>
</dbReference>
<dbReference type="AlphaFoldDB" id="A0A078BBI9"/>
<evidence type="ECO:0000256" key="9">
    <source>
        <dbReference type="SAM" id="MobiDB-lite"/>
    </source>
</evidence>
<sequence>MRYRLRLVKSIKNNFINLPKNSPLKQSLSQRPFQIDSNNASPIKVQVLSSDLDNQQTFYFGYSNGISEDSSTVEISEDVGHLLNLQDGDIVTCSIEYSFEKLKTIELEPLTADDFEIIEKNAEFIEEQLLNQVGVFYDRQLFMIFINQSNANVRLISKISANGGNTGKNSTNKDLAKCFFLTVASELHIAPKLRKEQLNENKDQEEENKQLSFPNSQQHKPIHEQIHIIRLMNDQKLQQFDTLVINSKAKLNLKDNDIVKVTLSQRKKVADLDFKLIQVQKIQPLTQNVLNLIAAVQTNIDILRNGILIHHQMKDLSFKLIRELVNNYLKNQLRNRQNSVIINEGTLITLDKTTIIDQLKDLIEIEGQELQYQQLLEIVLQKLENLRDLNSIQPQIKVLFQLDKGQSQRLDQLQGAKYVFIDLDFNYDQKIQYAFDQKLTHFDAIKSNVDKLDLLIMNKLYDSSVKSKLINHLIDQDEHCLLLYGTQSIEIAIEYLKEKYMECEKMQPSILILDNLNAICQMISNEEQLNVIEQIKSQKISNFIQGLIDKERVKIIGVVRHYMSLNSKLLDIGCFDQMIEMVAPSKEQRYQLIKDLLAPAEYQNRELVLQKQSQTTEYFLPKDISITFKDIVYQLQHDQAQNFESDNVPDWDTEIGGLNQVKEQVEEIFGITQRYSLFFKGQKVNQGLLLYGPPGCGKTYLAAAIAKKFNINFISVKGPELLNKYIGASEQNVRDLFERAQASKPSILFFDEFDSLVPRRGSGTTSVTDRIVNQFLCYLDGVEGRDGVFVMAATSRPDLVDVALLRPGRVDKSVYCGFPDEIERAEIIRVYLKKFNFKSMDSENFDIFIEEICRRTNHFTSADIKGLVQNAQLGKMSKILKEKIEDDADLDFSINEDDVRENLKTFVKGISDQERNRFLGIYAKYQDKGGSNTMDQIKNQKQIQQ</sequence>
<dbReference type="InterPro" id="IPR015342">
    <property type="entry name" value="PEX1-N_C-lobe"/>
</dbReference>
<keyword evidence="4" id="KW-0378">Hydrolase</keyword>
<comment type="subcellular location">
    <subcellularLocation>
        <location evidence="1">Membrane</location>
    </subcellularLocation>
</comment>
<evidence type="ECO:0000259" key="10">
    <source>
        <dbReference type="SMART" id="SM00382"/>
    </source>
</evidence>
<dbReference type="SUPFAM" id="SSF54585">
    <property type="entry name" value="Cdc48 domain 2-like"/>
    <property type="match status" value="1"/>
</dbReference>
<keyword evidence="12" id="KW-1185">Reference proteome</keyword>